<dbReference type="InterPro" id="IPR018060">
    <property type="entry name" value="HTH_AraC"/>
</dbReference>
<feature type="domain" description="HTH araC/xylS-type" evidence="4">
    <location>
        <begin position="155"/>
        <end position="254"/>
    </location>
</feature>
<evidence type="ECO:0000313" key="6">
    <source>
        <dbReference type="Proteomes" id="UP000670776"/>
    </source>
</evidence>
<dbReference type="Proteomes" id="UP000670776">
    <property type="component" value="Unassembled WGS sequence"/>
</dbReference>
<dbReference type="EMBL" id="JAGJCB010000023">
    <property type="protein sequence ID" value="MBP0905441.1"/>
    <property type="molecule type" value="Genomic_DNA"/>
</dbReference>
<dbReference type="PROSITE" id="PS01124">
    <property type="entry name" value="HTH_ARAC_FAMILY_2"/>
    <property type="match status" value="1"/>
</dbReference>
<dbReference type="PANTHER" id="PTHR43280">
    <property type="entry name" value="ARAC-FAMILY TRANSCRIPTIONAL REGULATOR"/>
    <property type="match status" value="1"/>
</dbReference>
<keyword evidence="6" id="KW-1185">Reference proteome</keyword>
<dbReference type="SUPFAM" id="SSF46689">
    <property type="entry name" value="Homeodomain-like"/>
    <property type="match status" value="1"/>
</dbReference>
<dbReference type="SMART" id="SM00342">
    <property type="entry name" value="HTH_ARAC"/>
    <property type="match status" value="1"/>
</dbReference>
<accession>A0ABS4BZD1</accession>
<evidence type="ECO:0000256" key="1">
    <source>
        <dbReference type="ARBA" id="ARBA00023015"/>
    </source>
</evidence>
<dbReference type="Gene3D" id="1.10.10.60">
    <property type="entry name" value="Homeodomain-like"/>
    <property type="match status" value="1"/>
</dbReference>
<dbReference type="RefSeq" id="WP_209656461.1">
    <property type="nucleotide sequence ID" value="NZ_JAGJCB010000023.1"/>
</dbReference>
<protein>
    <submittedName>
        <fullName evidence="5">Helix-turn-helix transcriptional regulator</fullName>
    </submittedName>
</protein>
<sequence length="264" mass="30145">MISNFIPRPSSHLSNYVMMLWEVYGGHNVKEVILPQGAIELVFNLGDEITGILPGDKSLNTPACFIQGLNTNIISVKYIGQQHLFGIRLMPSSVKKLYKIDSGELKNILVDLTLIKPQFMSLWHQLMEVKSFEKRVQVIENEFPLIEKPDCLRTQKMCNMFFTNSIEGFESVEALSKSIHYSTRQVNRKAHSLFGISGEELTTYKKYLRSVNLIHAGNYTLSEVAYEAGFFDQAHFCRNFKMFSGITASEYNSCKSESPFHIYT</sequence>
<keyword evidence="2" id="KW-0238">DNA-binding</keyword>
<gene>
    <name evidence="5" type="ORF">J8H85_16525</name>
</gene>
<name>A0ABS4BZD1_9FLAO</name>
<evidence type="ECO:0000313" key="5">
    <source>
        <dbReference type="EMBL" id="MBP0905441.1"/>
    </source>
</evidence>
<evidence type="ECO:0000256" key="2">
    <source>
        <dbReference type="ARBA" id="ARBA00023125"/>
    </source>
</evidence>
<keyword evidence="3" id="KW-0804">Transcription</keyword>
<keyword evidence="1" id="KW-0805">Transcription regulation</keyword>
<dbReference type="Pfam" id="PF12833">
    <property type="entry name" value="HTH_18"/>
    <property type="match status" value="1"/>
</dbReference>
<dbReference type="Pfam" id="PF20240">
    <property type="entry name" value="DUF6597"/>
    <property type="match status" value="1"/>
</dbReference>
<dbReference type="InterPro" id="IPR009057">
    <property type="entry name" value="Homeodomain-like_sf"/>
</dbReference>
<evidence type="ECO:0000256" key="3">
    <source>
        <dbReference type="ARBA" id="ARBA00023163"/>
    </source>
</evidence>
<proteinExistence type="predicted"/>
<reference evidence="5 6" key="1">
    <citation type="submission" date="2021-04" db="EMBL/GenBank/DDBJ databases">
        <title>Mariniflexile gromovii gen. nov., sp. nov., a gliding bacterium isolated from the sea urchin Strongylocentrotus intermedius.</title>
        <authorList>
            <person name="Ko S."/>
            <person name="Le V."/>
            <person name="Ahn C.-Y."/>
            <person name="Oh H.-M."/>
        </authorList>
    </citation>
    <scope>NUCLEOTIDE SEQUENCE [LARGE SCALE GENOMIC DNA]</scope>
    <source>
        <strain evidence="5 6">KCTC 12570</strain>
    </source>
</reference>
<dbReference type="InterPro" id="IPR046532">
    <property type="entry name" value="DUF6597"/>
</dbReference>
<comment type="caution">
    <text evidence="5">The sequence shown here is derived from an EMBL/GenBank/DDBJ whole genome shotgun (WGS) entry which is preliminary data.</text>
</comment>
<evidence type="ECO:0000259" key="4">
    <source>
        <dbReference type="PROSITE" id="PS01124"/>
    </source>
</evidence>
<organism evidence="5 6">
    <name type="scientific">Mariniflexile gromovii</name>
    <dbReference type="NCBI Taxonomy" id="362523"/>
    <lineage>
        <taxon>Bacteria</taxon>
        <taxon>Pseudomonadati</taxon>
        <taxon>Bacteroidota</taxon>
        <taxon>Flavobacteriia</taxon>
        <taxon>Flavobacteriales</taxon>
        <taxon>Flavobacteriaceae</taxon>
        <taxon>Mariniflexile</taxon>
    </lineage>
</organism>
<dbReference type="PANTHER" id="PTHR43280:SF2">
    <property type="entry name" value="HTH-TYPE TRANSCRIPTIONAL REGULATOR EXSA"/>
    <property type="match status" value="1"/>
</dbReference>